<reference evidence="3 4" key="1">
    <citation type="submission" date="2019-05" db="EMBL/GenBank/DDBJ databases">
        <authorList>
            <person name="Zhang J.-Y."/>
            <person name="Feg X."/>
            <person name="Du Z.-J."/>
        </authorList>
    </citation>
    <scope>NUCLEOTIDE SEQUENCE [LARGE SCALE GENOMIC DNA]</scope>
    <source>
        <strain evidence="3 4">RZ26</strain>
    </source>
</reference>
<dbReference type="EMBL" id="VATY01000001">
    <property type="protein sequence ID" value="TMM58420.1"/>
    <property type="molecule type" value="Genomic_DNA"/>
</dbReference>
<dbReference type="Pfam" id="PF12904">
    <property type="entry name" value="Collagen_bind_2"/>
    <property type="match status" value="1"/>
</dbReference>
<dbReference type="InterPro" id="IPR032260">
    <property type="entry name" value="DUF5060"/>
</dbReference>
<gene>
    <name evidence="3" type="ORF">FEE95_03025</name>
</gene>
<proteinExistence type="predicted"/>
<dbReference type="AlphaFoldDB" id="A0A5S3PTZ9"/>
<evidence type="ECO:0000313" key="3">
    <source>
        <dbReference type="EMBL" id="TMM58420.1"/>
    </source>
</evidence>
<keyword evidence="4" id="KW-1185">Reference proteome</keyword>
<dbReference type="Gene3D" id="3.20.20.80">
    <property type="entry name" value="Glycosidases"/>
    <property type="match status" value="1"/>
</dbReference>
<organism evidence="3 4">
    <name type="scientific">Maribacter algarum</name>
    <name type="common">ex Zhang et al. 2020</name>
    <dbReference type="NCBI Taxonomy" id="2578118"/>
    <lineage>
        <taxon>Bacteria</taxon>
        <taxon>Pseudomonadati</taxon>
        <taxon>Bacteroidota</taxon>
        <taxon>Flavobacteriia</taxon>
        <taxon>Flavobacteriales</taxon>
        <taxon>Flavobacteriaceae</taxon>
        <taxon>Maribacter</taxon>
    </lineage>
</organism>
<dbReference type="InterPro" id="IPR024749">
    <property type="entry name" value="Collagen-bd_put"/>
</dbReference>
<feature type="domain" description="DUF5060" evidence="2">
    <location>
        <begin position="29"/>
        <end position="111"/>
    </location>
</feature>
<dbReference type="InterPro" id="IPR013783">
    <property type="entry name" value="Ig-like_fold"/>
</dbReference>
<protein>
    <submittedName>
        <fullName evidence="3">DUF5060 domain-containing protein</fullName>
    </submittedName>
</protein>
<dbReference type="Proteomes" id="UP000310314">
    <property type="component" value="Unassembled WGS sequence"/>
</dbReference>
<evidence type="ECO:0000313" key="4">
    <source>
        <dbReference type="Proteomes" id="UP000310314"/>
    </source>
</evidence>
<feature type="domain" description="Putative collagen-binding" evidence="1">
    <location>
        <begin position="514"/>
        <end position="589"/>
    </location>
</feature>
<comment type="caution">
    <text evidence="3">The sequence shown here is derived from an EMBL/GenBank/DDBJ whole genome shotgun (WGS) entry which is preliminary data.</text>
</comment>
<evidence type="ECO:0000259" key="1">
    <source>
        <dbReference type="Pfam" id="PF12904"/>
    </source>
</evidence>
<dbReference type="Gene3D" id="2.60.40.10">
    <property type="entry name" value="Immunoglobulins"/>
    <property type="match status" value="1"/>
</dbReference>
<dbReference type="RefSeq" id="WP_138656353.1">
    <property type="nucleotide sequence ID" value="NZ_VATY01000001.1"/>
</dbReference>
<dbReference type="Pfam" id="PF16586">
    <property type="entry name" value="DUF5060"/>
    <property type="match status" value="1"/>
</dbReference>
<sequence length="954" mass="108449">MKKTVILFGIFLIFLQNHRIQAQKVLGELKKWHKVTLVFEGPETSENAEENPFLSYRLNVTFTNGRQNFVVPGFYSADGNASETSSNKGNVWKVRFRPNMVGQWDYKVSFRKGKEIAVSDKFDAGEAVAFDGLKGSFNIDPSNKKGIDFRAKGRLKYVGERYLQFEGTKEYFIKGGAGSPENLLGYYEFDQTPASHKYQSHAKDWRDGDPTWQNGKGKSIIGVMNYLASKGMNSMYFLTMNVQGDGNDVWPWNNINERYRFDCSKLDQWEILFDHMDSLGIMLHIFTQETENELLLDIGQTKTQRKLYYRELIARFANHLGVTWNLGEENGYVRWSPKAQDDNDRKKSAEYIRTNDPYKNHIAVHTHAQTHEHDPILKPLLGYEHLTGPSIQLHHPHEVNTTTQKWIRESQKAGHQWVVPLDEIGPANVGAKPDVDDPNHDEMRSQVLWGNLMAGGFGVEWYFGYKFAHMDLNCEDLRSRDLLWDQTRHALEFFRVNLPFNKMKAANGLTDNVHDFVFAENGNVYAIYMPKVEATEIDLTGAKTTFPIKWYNPRLGGPLQKGSVRSVKGGAKVNIGYPPSKDKDWVALLKAKRPVTTSAIKSIKKGMSLHSLSDFQINPSSATSTYYKDEKNKALAIDAANKSLRNKFAQAKTVFNGERGMYRLSLATMTENDGESSYVVKVNGSVLDTLVNPPTNDTYDEVNHNFGEYFVATNDIIQVESMAVTNGKIPENDETAWSRGRWNRLIFAPSNLSMEEEMESAVPFTEKDGIIVVEAEDYQYRSDNGTPRNWYIRPADVMNMGDLENHVENASGGKYIEALPDTRVTHDDNLMDGVNFFPKQGTGGLVAYKVNISEPGKYYIWARAFSSGSEDNGVHVGLDGKWPESGARMQWCEGKNKWTWSSAQRVPQNHCGIPNAIYLDIKTAGEHIITFAMREDGFELDKWIMTRDENYIPK</sequence>
<dbReference type="Gene3D" id="2.60.120.260">
    <property type="entry name" value="Galactose-binding domain-like"/>
    <property type="match status" value="1"/>
</dbReference>
<dbReference type="OrthoDB" id="266054at2"/>
<evidence type="ECO:0000259" key="2">
    <source>
        <dbReference type="Pfam" id="PF16586"/>
    </source>
</evidence>
<name>A0A5S3PTZ9_9FLAO</name>
<accession>A0A5S3PTZ9</accession>